<dbReference type="Proteomes" id="UP000194546">
    <property type="component" value="Unassembled WGS sequence"/>
</dbReference>
<evidence type="ECO:0000259" key="11">
    <source>
        <dbReference type="Pfam" id="PF02558"/>
    </source>
</evidence>
<dbReference type="NCBIfam" id="NF005089">
    <property type="entry name" value="PRK06522.1-4"/>
    <property type="match status" value="1"/>
</dbReference>
<dbReference type="InterPro" id="IPR051402">
    <property type="entry name" value="KPR-Related"/>
</dbReference>
<sequence>MLYIRKIKIQETTMKICIYGAGAIGGYMGAQLARAGADVSFVARGPHLAAMQENGLRLQIDGQEHTVKARFTNDPAELGPQDFVIIALKAHSVPGVVDQMPPLLGPDTAVITAVNGLPYWYFHDHGGALSGTTLESVDPGGRQWQILGPERAIGCVLNPAAIILEPGVIRHVHGKKFPIGEPGGQITPRLQAFHDIMAAADMEAPMRDNIRDEIWLKLWGSVCVNPISALTGATLDVLTSDPAVRDLARSMMMEAQEIAERLGVHFRVDIEKRIDGAGAVGSHKTSMLLDCEARRPMEIDPIVTVVQEIGRKLGVKTPMIDAVLALINLREGVNQGTARPRIKTIESFTRSRKAA</sequence>
<evidence type="ECO:0000256" key="8">
    <source>
        <dbReference type="ARBA" id="ARBA00023002"/>
    </source>
</evidence>
<dbReference type="UniPathway" id="UPA00028">
    <property type="reaction ID" value="UER00004"/>
</dbReference>
<dbReference type="GO" id="GO:0015940">
    <property type="term" value="P:pantothenate biosynthetic process"/>
    <property type="evidence" value="ECO:0007669"/>
    <property type="project" value="UniProtKB-UniPathway"/>
</dbReference>
<accession>A0A242N192</accession>
<evidence type="ECO:0000256" key="9">
    <source>
        <dbReference type="ARBA" id="ARBA00032024"/>
    </source>
</evidence>
<dbReference type="EC" id="1.1.1.169" evidence="4"/>
<feature type="domain" description="Ketopantoate reductase N-terminal" evidence="11">
    <location>
        <begin position="16"/>
        <end position="117"/>
    </location>
</feature>
<dbReference type="GO" id="GO:0008677">
    <property type="term" value="F:2-dehydropantoate 2-reductase activity"/>
    <property type="evidence" value="ECO:0007669"/>
    <property type="project" value="UniProtKB-EC"/>
</dbReference>
<evidence type="ECO:0000256" key="1">
    <source>
        <dbReference type="ARBA" id="ARBA00002919"/>
    </source>
</evidence>
<evidence type="ECO:0000256" key="3">
    <source>
        <dbReference type="ARBA" id="ARBA00007870"/>
    </source>
</evidence>
<evidence type="ECO:0000313" key="13">
    <source>
        <dbReference type="EMBL" id="OTP77450.1"/>
    </source>
</evidence>
<comment type="pathway">
    <text evidence="2">Cofactor biosynthesis; (R)-pantothenate biosynthesis; (R)-pantoate from 3-methyl-2-oxobutanoate: step 2/2.</text>
</comment>
<comment type="catalytic activity">
    <reaction evidence="10">
        <text>(R)-pantoate + NADP(+) = 2-dehydropantoate + NADPH + H(+)</text>
        <dbReference type="Rhea" id="RHEA:16233"/>
        <dbReference type="ChEBI" id="CHEBI:11561"/>
        <dbReference type="ChEBI" id="CHEBI:15378"/>
        <dbReference type="ChEBI" id="CHEBI:15980"/>
        <dbReference type="ChEBI" id="CHEBI:57783"/>
        <dbReference type="ChEBI" id="CHEBI:58349"/>
        <dbReference type="EC" id="1.1.1.169"/>
    </reaction>
</comment>
<dbReference type="PANTHER" id="PTHR21708:SF45">
    <property type="entry name" value="2-DEHYDROPANTOATE 2-REDUCTASE"/>
    <property type="match status" value="1"/>
</dbReference>
<reference evidence="13 14" key="1">
    <citation type="submission" date="2017-03" db="EMBL/GenBank/DDBJ databases">
        <title>Genome analysis of strain PAMC 26510.</title>
        <authorList>
            <person name="Oh H.-M."/>
            <person name="Yang J.-A."/>
        </authorList>
    </citation>
    <scope>NUCLEOTIDE SEQUENCE [LARGE SCALE GENOMIC DNA]</scope>
    <source>
        <strain evidence="13 14">PAMC 26510</strain>
    </source>
</reference>
<evidence type="ECO:0000256" key="2">
    <source>
        <dbReference type="ARBA" id="ARBA00004994"/>
    </source>
</evidence>
<dbReference type="InterPro" id="IPR008927">
    <property type="entry name" value="6-PGluconate_DH-like_C_sf"/>
</dbReference>
<dbReference type="GO" id="GO:0005737">
    <property type="term" value="C:cytoplasm"/>
    <property type="evidence" value="ECO:0007669"/>
    <property type="project" value="TreeGrafter"/>
</dbReference>
<keyword evidence="8" id="KW-0560">Oxidoreductase</keyword>
<evidence type="ECO:0000256" key="6">
    <source>
        <dbReference type="ARBA" id="ARBA00022655"/>
    </source>
</evidence>
<evidence type="ECO:0000256" key="4">
    <source>
        <dbReference type="ARBA" id="ARBA00013014"/>
    </source>
</evidence>
<dbReference type="InterPro" id="IPR013332">
    <property type="entry name" value="KPR_N"/>
</dbReference>
<dbReference type="Pfam" id="PF08546">
    <property type="entry name" value="ApbA_C"/>
    <property type="match status" value="1"/>
</dbReference>
<gene>
    <name evidence="13" type="ORF">PAMC26510_09655</name>
</gene>
<organism evidence="13 14">
    <name type="scientific">Caballeronia sordidicola</name>
    <name type="common">Burkholderia sordidicola</name>
    <dbReference type="NCBI Taxonomy" id="196367"/>
    <lineage>
        <taxon>Bacteria</taxon>
        <taxon>Pseudomonadati</taxon>
        <taxon>Pseudomonadota</taxon>
        <taxon>Betaproteobacteria</taxon>
        <taxon>Burkholderiales</taxon>
        <taxon>Burkholderiaceae</taxon>
        <taxon>Caballeronia</taxon>
    </lineage>
</organism>
<dbReference type="InterPro" id="IPR036291">
    <property type="entry name" value="NAD(P)-bd_dom_sf"/>
</dbReference>
<feature type="domain" description="Ketopantoate reductase C-terminal" evidence="12">
    <location>
        <begin position="209"/>
        <end position="330"/>
    </location>
</feature>
<dbReference type="FunFam" id="1.10.1040.10:FF:000017">
    <property type="entry name" value="2-dehydropantoate 2-reductase"/>
    <property type="match status" value="1"/>
</dbReference>
<protein>
    <recommendedName>
        <fullName evidence="5">2-dehydropantoate 2-reductase</fullName>
        <ecNumber evidence="4">1.1.1.169</ecNumber>
    </recommendedName>
    <alternativeName>
        <fullName evidence="9">Ketopantoate reductase</fullName>
    </alternativeName>
</protein>
<dbReference type="SUPFAM" id="SSF48179">
    <property type="entry name" value="6-phosphogluconate dehydrogenase C-terminal domain-like"/>
    <property type="match status" value="1"/>
</dbReference>
<dbReference type="Gene3D" id="3.40.50.720">
    <property type="entry name" value="NAD(P)-binding Rossmann-like Domain"/>
    <property type="match status" value="1"/>
</dbReference>
<comment type="function">
    <text evidence="1">Catalyzes the NADPH-dependent reduction of ketopantoate into pantoic acid.</text>
</comment>
<evidence type="ECO:0000313" key="14">
    <source>
        <dbReference type="Proteomes" id="UP000194546"/>
    </source>
</evidence>
<evidence type="ECO:0000259" key="12">
    <source>
        <dbReference type="Pfam" id="PF08546"/>
    </source>
</evidence>
<proteinExistence type="inferred from homology"/>
<comment type="similarity">
    <text evidence="3">Belongs to the ketopantoate reductase family.</text>
</comment>
<evidence type="ECO:0000256" key="7">
    <source>
        <dbReference type="ARBA" id="ARBA00022857"/>
    </source>
</evidence>
<dbReference type="PANTHER" id="PTHR21708">
    <property type="entry name" value="PROBABLE 2-DEHYDROPANTOATE 2-REDUCTASE"/>
    <property type="match status" value="1"/>
</dbReference>
<keyword evidence="6" id="KW-0566">Pantothenate biosynthesis</keyword>
<evidence type="ECO:0000256" key="10">
    <source>
        <dbReference type="ARBA" id="ARBA00048793"/>
    </source>
</evidence>
<comment type="caution">
    <text evidence="13">The sequence shown here is derived from an EMBL/GenBank/DDBJ whole genome shotgun (WGS) entry which is preliminary data.</text>
</comment>
<dbReference type="InterPro" id="IPR013328">
    <property type="entry name" value="6PGD_dom2"/>
</dbReference>
<dbReference type="FunFam" id="3.40.50.720:FF:000307">
    <property type="entry name" value="2-dehydropantoate 2-reductase"/>
    <property type="match status" value="1"/>
</dbReference>
<dbReference type="SUPFAM" id="SSF51735">
    <property type="entry name" value="NAD(P)-binding Rossmann-fold domains"/>
    <property type="match status" value="1"/>
</dbReference>
<dbReference type="Gene3D" id="1.10.1040.10">
    <property type="entry name" value="N-(1-d-carboxylethyl)-l-norvaline Dehydrogenase, domain 2"/>
    <property type="match status" value="1"/>
</dbReference>
<dbReference type="EMBL" id="NBTY01000053">
    <property type="protein sequence ID" value="OTP77450.1"/>
    <property type="molecule type" value="Genomic_DNA"/>
</dbReference>
<name>A0A242N192_CABSO</name>
<dbReference type="InterPro" id="IPR013752">
    <property type="entry name" value="KPA_reductase"/>
</dbReference>
<evidence type="ECO:0000256" key="5">
    <source>
        <dbReference type="ARBA" id="ARBA00019465"/>
    </source>
</evidence>
<dbReference type="Pfam" id="PF02558">
    <property type="entry name" value="ApbA"/>
    <property type="match status" value="1"/>
</dbReference>
<dbReference type="AlphaFoldDB" id="A0A242N192"/>
<keyword evidence="7" id="KW-0521">NADP</keyword>